<dbReference type="InterPro" id="IPR010828">
    <property type="entry name" value="Atf2/Sli1-like"/>
</dbReference>
<keyword evidence="2" id="KW-1185">Reference proteome</keyword>
<dbReference type="AlphaFoldDB" id="A0A165T928"/>
<dbReference type="InterPro" id="IPR023213">
    <property type="entry name" value="CAT-like_dom_sf"/>
</dbReference>
<dbReference type="Pfam" id="PF07247">
    <property type="entry name" value="AATase"/>
    <property type="match status" value="1"/>
</dbReference>
<evidence type="ECO:0008006" key="3">
    <source>
        <dbReference type="Google" id="ProtNLM"/>
    </source>
</evidence>
<dbReference type="PANTHER" id="PTHR28037:SF1">
    <property type="entry name" value="ALCOHOL O-ACETYLTRANSFERASE 1-RELATED"/>
    <property type="match status" value="1"/>
</dbReference>
<proteinExistence type="predicted"/>
<dbReference type="OrthoDB" id="2150604at2759"/>
<evidence type="ECO:0000313" key="2">
    <source>
        <dbReference type="Proteomes" id="UP000076727"/>
    </source>
</evidence>
<sequence>MSQPESTDAKSIVREVGMLERFHIVRQQIGVLGAIIVSGRYTRADGGILDKAFLYPALEKVIQKHGFLSVHIVGEATPAPAFVRLDTVNLDEVVIFTGAELREALEAEVVSKFDASRPLWRVLVLRDGTVVFSFHHAIADGQSGLAFHQTLLEALNSLDQVSSHPEALISAPSEVTLLPPIEKATDLTVSLFTVLYYALNMLVPAYWTSGYWAWTGYSCPQEAKLTTRMRLMCHTPEATHCILQVCRAHNTSLTPFIHTLANVIISEHLAEDPSTSGKYSYIAANIPISLRPLVNAPREAMCNYVSSLFCHSRLIKRSFSTEKTWLREFPWETASELTKTLKRQQTESLVPLGMLKFLKSYEGYLKGKFGKKRGGTLQISNVGKFTVSAGKAEGKANSSRWILDDVYFAQSNASTDAAIDISVAGDPAGGIGVCVAWSEGAIDDSYGDAFFAALKEGLEEVIHHDVA</sequence>
<protein>
    <recommendedName>
        <fullName evidence="3">Alcohol acetyltransferase</fullName>
    </recommendedName>
</protein>
<organism evidence="1 2">
    <name type="scientific">Daedalea quercina L-15889</name>
    <dbReference type="NCBI Taxonomy" id="1314783"/>
    <lineage>
        <taxon>Eukaryota</taxon>
        <taxon>Fungi</taxon>
        <taxon>Dikarya</taxon>
        <taxon>Basidiomycota</taxon>
        <taxon>Agaricomycotina</taxon>
        <taxon>Agaricomycetes</taxon>
        <taxon>Polyporales</taxon>
        <taxon>Fomitopsis</taxon>
    </lineage>
</organism>
<evidence type="ECO:0000313" key="1">
    <source>
        <dbReference type="EMBL" id="KZT73094.1"/>
    </source>
</evidence>
<dbReference type="InterPro" id="IPR052058">
    <property type="entry name" value="Alcohol_O-acetyltransferase"/>
</dbReference>
<dbReference type="GO" id="GO:0008080">
    <property type="term" value="F:N-acetyltransferase activity"/>
    <property type="evidence" value="ECO:0007669"/>
    <property type="project" value="TreeGrafter"/>
</dbReference>
<dbReference type="EMBL" id="KV429038">
    <property type="protein sequence ID" value="KZT73094.1"/>
    <property type="molecule type" value="Genomic_DNA"/>
</dbReference>
<name>A0A165T928_9APHY</name>
<dbReference type="PANTHER" id="PTHR28037">
    <property type="entry name" value="ALCOHOL O-ACETYLTRANSFERASE 1-RELATED"/>
    <property type="match status" value="1"/>
</dbReference>
<reference evidence="1 2" key="1">
    <citation type="journal article" date="2016" name="Mol. Biol. Evol.">
        <title>Comparative Genomics of Early-Diverging Mushroom-Forming Fungi Provides Insights into the Origins of Lignocellulose Decay Capabilities.</title>
        <authorList>
            <person name="Nagy L.G."/>
            <person name="Riley R."/>
            <person name="Tritt A."/>
            <person name="Adam C."/>
            <person name="Daum C."/>
            <person name="Floudas D."/>
            <person name="Sun H."/>
            <person name="Yadav J.S."/>
            <person name="Pangilinan J."/>
            <person name="Larsson K.H."/>
            <person name="Matsuura K."/>
            <person name="Barry K."/>
            <person name="Labutti K."/>
            <person name="Kuo R."/>
            <person name="Ohm R.A."/>
            <person name="Bhattacharya S.S."/>
            <person name="Shirouzu T."/>
            <person name="Yoshinaga Y."/>
            <person name="Martin F.M."/>
            <person name="Grigoriev I.V."/>
            <person name="Hibbett D.S."/>
        </authorList>
    </citation>
    <scope>NUCLEOTIDE SEQUENCE [LARGE SCALE GENOMIC DNA]</scope>
    <source>
        <strain evidence="1 2">L-15889</strain>
    </source>
</reference>
<dbReference type="STRING" id="1314783.A0A165T928"/>
<dbReference type="SUPFAM" id="SSF52777">
    <property type="entry name" value="CoA-dependent acyltransferases"/>
    <property type="match status" value="1"/>
</dbReference>
<accession>A0A165T928</accession>
<dbReference type="Gene3D" id="3.30.559.10">
    <property type="entry name" value="Chloramphenicol acetyltransferase-like domain"/>
    <property type="match status" value="1"/>
</dbReference>
<dbReference type="Proteomes" id="UP000076727">
    <property type="component" value="Unassembled WGS sequence"/>
</dbReference>
<gene>
    <name evidence="1" type="ORF">DAEQUDRAFT_722206</name>
</gene>